<gene>
    <name evidence="2" type="primary">ND6</name>
</gene>
<accession>A0A1I9VTT8</accession>
<dbReference type="CTD" id="4541"/>
<organism evidence="2">
    <name type="scientific">Setaphyes kielensis</name>
    <dbReference type="NCBI Taxonomy" id="3298910"/>
    <lineage>
        <taxon>Eukaryota</taxon>
        <taxon>Metazoa</taxon>
        <taxon>Ecdysozoa</taxon>
        <taxon>Scalidophora</taxon>
        <taxon>Kinorhyncha</taxon>
        <taxon>Allomalorhagida</taxon>
        <taxon>Pycnophyidae</taxon>
        <taxon>Setaphyes</taxon>
    </lineage>
</organism>
<name>A0A1I9VTT8_9BILA</name>
<dbReference type="GeneID" id="30219912"/>
<dbReference type="RefSeq" id="YP_009318504.1">
    <property type="nucleotide sequence ID" value="NC_031872.1"/>
</dbReference>
<evidence type="ECO:0000313" key="2">
    <source>
        <dbReference type="EMBL" id="APA17411.1"/>
    </source>
</evidence>
<feature type="transmembrane region" description="Helical" evidence="1">
    <location>
        <begin position="52"/>
        <end position="73"/>
    </location>
</feature>
<proteinExistence type="predicted"/>
<dbReference type="AlphaFoldDB" id="A0A1I9VTT8"/>
<keyword evidence="1" id="KW-1133">Transmembrane helix</keyword>
<reference evidence="2" key="1">
    <citation type="journal article" date="2016" name="PLoS ONE">
        <title>Mitochondrial Genomes of Kinorhyncha: trnM Duplication and New Gene Orders within Animals.</title>
        <authorList>
            <person name="Popova O.V."/>
            <person name="Mikhailov K.V."/>
            <person name="Nikitin M.A."/>
            <person name="Logacheva M.D."/>
            <person name="Penin A.A."/>
            <person name="Muntyan M.S."/>
            <person name="Kedrova O.S."/>
            <person name="Petrov N.B."/>
            <person name="Panchin Y.V."/>
            <person name="Aleoshin V.V."/>
        </authorList>
    </citation>
    <scope>NUCLEOTIDE SEQUENCE</scope>
</reference>
<feature type="transmembrane region" description="Helical" evidence="1">
    <location>
        <begin position="80"/>
        <end position="100"/>
    </location>
</feature>
<feature type="transmembrane region" description="Helical" evidence="1">
    <location>
        <begin position="6"/>
        <end position="23"/>
    </location>
</feature>
<geneLocation type="mitochondrion" evidence="2"/>
<evidence type="ECO:0000256" key="1">
    <source>
        <dbReference type="SAM" id="Phobius"/>
    </source>
</evidence>
<protein>
    <submittedName>
        <fullName evidence="2">NADH dehydrogenase subunit 6</fullName>
    </submittedName>
</protein>
<keyword evidence="2" id="KW-0496">Mitochondrion</keyword>
<keyword evidence="1" id="KW-0472">Membrane</keyword>
<feature type="transmembrane region" description="Helical" evidence="1">
    <location>
        <begin position="120"/>
        <end position="142"/>
    </location>
</feature>
<keyword evidence="1" id="KW-0812">Transmembrane</keyword>
<dbReference type="EMBL" id="KU975551">
    <property type="protein sequence ID" value="APA17411.1"/>
    <property type="molecule type" value="Genomic_DNA"/>
</dbReference>
<sequence length="155" mass="18433">MLNLFLFSWLMLMSALFFTFYLGVYEGLWSCMLMTVGISFFISLFMEAWYSFSMFLVIMGGLLVLFMYVSSVVSSMKFDVFYSFLMSLMISIMMLMIFLSESSLEVLEEGSFMSLYYLKFFFISIFFFVFLLFYLLIVSLMVGEFWGPMRKVFYF</sequence>